<sequence length="157" mass="17908">MPIRRIIQKAKGFLSQGLQPRELAASIAIGTLIGVFPIYGTTTAILVFLAWRMSLNLPLMLFVSYLITPLQLLLVIPLMRVGEWLFGFDHLELDLASLQLSFQNGIFETFSTFSGRLVLSIVGWGLLFGPFALGLFILLFQIFRYFFRRKMLERMAE</sequence>
<evidence type="ECO:0000313" key="3">
    <source>
        <dbReference type="EMBL" id="MCF1751688.1"/>
    </source>
</evidence>
<feature type="transmembrane region" description="Helical" evidence="1">
    <location>
        <begin position="121"/>
        <end position="147"/>
    </location>
</feature>
<dbReference type="PANTHER" id="PTHR35102">
    <property type="entry name" value="E3 UBIQUITIN-PROTEIN LIGASE"/>
    <property type="match status" value="1"/>
</dbReference>
<name>A0ABS9BXV6_9BACT</name>
<feature type="transmembrane region" description="Helical" evidence="1">
    <location>
        <begin position="57"/>
        <end position="79"/>
    </location>
</feature>
<dbReference type="Proteomes" id="UP001201449">
    <property type="component" value="Unassembled WGS sequence"/>
</dbReference>
<gene>
    <name evidence="3" type="ORF">L0U89_11465</name>
</gene>
<comment type="caution">
    <text evidence="3">The sequence shown here is derived from an EMBL/GenBank/DDBJ whole genome shotgun (WGS) entry which is preliminary data.</text>
</comment>
<feature type="transmembrane region" description="Helical" evidence="1">
    <location>
        <begin position="23"/>
        <end position="50"/>
    </location>
</feature>
<accession>A0ABS9BXV6</accession>
<evidence type="ECO:0000256" key="1">
    <source>
        <dbReference type="SAM" id="Phobius"/>
    </source>
</evidence>
<reference evidence="3 4" key="1">
    <citation type="submission" date="2022-01" db="EMBL/GenBank/DDBJ databases">
        <title>Mariniradius saccharolyticus sp. nov., isolated from sediment of a river.</title>
        <authorList>
            <person name="Liu H."/>
        </authorList>
    </citation>
    <scope>NUCLEOTIDE SEQUENCE [LARGE SCALE GENOMIC DNA]</scope>
    <source>
        <strain evidence="3 4">RY-2</strain>
    </source>
</reference>
<dbReference type="PANTHER" id="PTHR35102:SF1">
    <property type="entry name" value="E3 UBIQUITIN-PROTEIN LIGASE"/>
    <property type="match status" value="1"/>
</dbReference>
<dbReference type="EMBL" id="JAKEVZ010000008">
    <property type="protein sequence ID" value="MCF1751688.1"/>
    <property type="molecule type" value="Genomic_DNA"/>
</dbReference>
<keyword evidence="1" id="KW-1133">Transmembrane helix</keyword>
<evidence type="ECO:0000259" key="2">
    <source>
        <dbReference type="Pfam" id="PF09835"/>
    </source>
</evidence>
<proteinExistence type="predicted"/>
<keyword evidence="1" id="KW-0472">Membrane</keyword>
<keyword evidence="4" id="KW-1185">Reference proteome</keyword>
<evidence type="ECO:0000313" key="4">
    <source>
        <dbReference type="Proteomes" id="UP001201449"/>
    </source>
</evidence>
<dbReference type="InterPro" id="IPR018639">
    <property type="entry name" value="DUF2062"/>
</dbReference>
<dbReference type="Pfam" id="PF09835">
    <property type="entry name" value="DUF2062"/>
    <property type="match status" value="1"/>
</dbReference>
<feature type="domain" description="DUF2062" evidence="2">
    <location>
        <begin position="11"/>
        <end position="146"/>
    </location>
</feature>
<keyword evidence="1" id="KW-0812">Transmembrane</keyword>
<dbReference type="RefSeq" id="WP_234861649.1">
    <property type="nucleotide sequence ID" value="NZ_JAKEVZ010000008.1"/>
</dbReference>
<protein>
    <submittedName>
        <fullName evidence="3">DUF2062 domain-containing protein</fullName>
    </submittedName>
</protein>
<organism evidence="3 4">
    <name type="scientific">Mariniradius sediminis</name>
    <dbReference type="NCBI Taxonomy" id="2909237"/>
    <lineage>
        <taxon>Bacteria</taxon>
        <taxon>Pseudomonadati</taxon>
        <taxon>Bacteroidota</taxon>
        <taxon>Cytophagia</taxon>
        <taxon>Cytophagales</taxon>
        <taxon>Cyclobacteriaceae</taxon>
        <taxon>Mariniradius</taxon>
    </lineage>
</organism>